<reference evidence="1" key="1">
    <citation type="journal article" date="2014" name="Int. J. Syst. Evol. Microbiol.">
        <title>Complete genome sequence of Corynebacterium casei LMG S-19264T (=DSM 44701T), isolated from a smear-ripened cheese.</title>
        <authorList>
            <consortium name="US DOE Joint Genome Institute (JGI-PGF)"/>
            <person name="Walter F."/>
            <person name="Albersmeier A."/>
            <person name="Kalinowski J."/>
            <person name="Ruckert C."/>
        </authorList>
    </citation>
    <scope>NUCLEOTIDE SEQUENCE</scope>
    <source>
        <strain evidence="1">CGMCC 1.15178</strain>
    </source>
</reference>
<dbReference type="Gene3D" id="3.20.20.70">
    <property type="entry name" value="Aldolase class I"/>
    <property type="match status" value="1"/>
</dbReference>
<dbReference type="PIRSF" id="PIRSF038992">
    <property type="entry name" value="Aldolase_Ia"/>
    <property type="match status" value="1"/>
</dbReference>
<dbReference type="InterPro" id="IPR050456">
    <property type="entry name" value="DeoC/FbaB_aldolase"/>
</dbReference>
<sequence length="280" mass="30513">MPVTPRLNRMFSEQGKCFDVAIDHGFFNEFSFLAGIENMKQAISTIVEANPDCIQLSTGQARLLQTIPGKKKPGLVLRTDAANIYGSELPKFLFSELVDRAIEQAVRLDAVAVCVNLLLLPNQPELHHQCVRNISVLKTESEKYGMPLMVEPLVMLPNEQKGGYMVDGDIRKIMALVRQGVELGADVIKADPCDDVSEYHRVIEVASGIPVLVRGGGRASDEEIVDRTVELMNQGASGIVYGRNVIQHLNPAGMTNALMAIVHHGASSAEALELLKGEGQ</sequence>
<keyword evidence="2" id="KW-1185">Reference proteome</keyword>
<name>A0A916ZCL4_9BACL</name>
<accession>A0A916ZCL4</accession>
<protein>
    <submittedName>
        <fullName evidence="1">Aldolase</fullName>
    </submittedName>
</protein>
<dbReference type="SUPFAM" id="SSF51569">
    <property type="entry name" value="Aldolase"/>
    <property type="match status" value="1"/>
</dbReference>
<organism evidence="1 2">
    <name type="scientific">Paenibacillus nasutitermitis</name>
    <dbReference type="NCBI Taxonomy" id="1652958"/>
    <lineage>
        <taxon>Bacteria</taxon>
        <taxon>Bacillati</taxon>
        <taxon>Bacillota</taxon>
        <taxon>Bacilli</taxon>
        <taxon>Bacillales</taxon>
        <taxon>Paenibacillaceae</taxon>
        <taxon>Paenibacillus</taxon>
    </lineage>
</organism>
<dbReference type="SMART" id="SM01133">
    <property type="entry name" value="DeoC"/>
    <property type="match status" value="1"/>
</dbReference>
<gene>
    <name evidence="1" type="ORF">GCM10010911_50830</name>
</gene>
<dbReference type="InterPro" id="IPR013785">
    <property type="entry name" value="Aldolase_TIM"/>
</dbReference>
<dbReference type="Proteomes" id="UP000612456">
    <property type="component" value="Unassembled WGS sequence"/>
</dbReference>
<dbReference type="InterPro" id="IPR041720">
    <property type="entry name" value="FbaB-like"/>
</dbReference>
<dbReference type="EMBL" id="BMHP01000004">
    <property type="protein sequence ID" value="GGD86245.1"/>
    <property type="molecule type" value="Genomic_DNA"/>
</dbReference>
<evidence type="ECO:0000313" key="2">
    <source>
        <dbReference type="Proteomes" id="UP000612456"/>
    </source>
</evidence>
<dbReference type="PANTHER" id="PTHR47916:SF1">
    <property type="entry name" value="3-HYDROXY-5-PHOSPHONOOXYPENTANE-2,4-DIONE THIOLASE"/>
    <property type="match status" value="1"/>
</dbReference>
<dbReference type="AlphaFoldDB" id="A0A916ZCL4"/>
<dbReference type="InterPro" id="IPR002915">
    <property type="entry name" value="DeoC/FbaB/LacD_aldolase"/>
</dbReference>
<proteinExistence type="predicted"/>
<dbReference type="GO" id="GO:0004332">
    <property type="term" value="F:fructose-bisphosphate aldolase activity"/>
    <property type="evidence" value="ECO:0007669"/>
    <property type="project" value="InterPro"/>
</dbReference>
<dbReference type="PANTHER" id="PTHR47916">
    <property type="entry name" value="FRUCTOSE-BISPHOSPHATE ALDOLASE CLASS 1"/>
    <property type="match status" value="1"/>
</dbReference>
<reference evidence="1" key="2">
    <citation type="submission" date="2020-09" db="EMBL/GenBank/DDBJ databases">
        <authorList>
            <person name="Sun Q."/>
            <person name="Zhou Y."/>
        </authorList>
    </citation>
    <scope>NUCLEOTIDE SEQUENCE</scope>
    <source>
        <strain evidence="1">CGMCC 1.15178</strain>
    </source>
</reference>
<comment type="caution">
    <text evidence="1">The sequence shown here is derived from an EMBL/GenBank/DDBJ whole genome shotgun (WGS) entry which is preliminary data.</text>
</comment>
<dbReference type="Pfam" id="PF01791">
    <property type="entry name" value="DeoC"/>
    <property type="match status" value="1"/>
</dbReference>
<evidence type="ECO:0000313" key="1">
    <source>
        <dbReference type="EMBL" id="GGD86245.1"/>
    </source>
</evidence>